<reference evidence="12 13" key="1">
    <citation type="journal article" date="2023" name="Commun. Biol.">
        <title>Genome analysis of Parmales, the sister group of diatoms, reveals the evolutionary specialization of diatoms from phago-mixotrophs to photoautotrophs.</title>
        <authorList>
            <person name="Ban H."/>
            <person name="Sato S."/>
            <person name="Yoshikawa S."/>
            <person name="Yamada K."/>
            <person name="Nakamura Y."/>
            <person name="Ichinomiya M."/>
            <person name="Sato N."/>
            <person name="Blanc-Mathieu R."/>
            <person name="Endo H."/>
            <person name="Kuwata A."/>
            <person name="Ogata H."/>
        </authorList>
    </citation>
    <scope>NUCLEOTIDE SEQUENCE [LARGE SCALE GENOMIC DNA]</scope>
</reference>
<dbReference type="Gene3D" id="1.10.510.10">
    <property type="entry name" value="Transferase(Phosphotransferase) domain 1"/>
    <property type="match status" value="1"/>
</dbReference>
<name>A0ABQ6N1U2_9STRA</name>
<evidence type="ECO:0000313" key="13">
    <source>
        <dbReference type="Proteomes" id="UP001165060"/>
    </source>
</evidence>
<dbReference type="PROSITE" id="PS50011">
    <property type="entry name" value="PROTEIN_KINASE_DOM"/>
    <property type="match status" value="1"/>
</dbReference>
<evidence type="ECO:0000256" key="2">
    <source>
        <dbReference type="ARBA" id="ARBA00022723"/>
    </source>
</evidence>
<feature type="region of interest" description="Disordered" evidence="9">
    <location>
        <begin position="928"/>
        <end position="1033"/>
    </location>
</feature>
<dbReference type="InterPro" id="IPR017441">
    <property type="entry name" value="Protein_kinase_ATP_BS"/>
</dbReference>
<keyword evidence="2" id="KW-0479">Metal-binding</keyword>
<protein>
    <recommendedName>
        <fullName evidence="14">Protein-serine/threonine phosphatase</fullName>
    </recommendedName>
</protein>
<feature type="compositionally biased region" description="Basic and acidic residues" evidence="9">
    <location>
        <begin position="983"/>
        <end position="1006"/>
    </location>
</feature>
<feature type="compositionally biased region" description="Low complexity" evidence="9">
    <location>
        <begin position="1"/>
        <end position="14"/>
    </location>
</feature>
<dbReference type="Gene3D" id="3.60.40.10">
    <property type="entry name" value="PPM-type phosphatase domain"/>
    <property type="match status" value="1"/>
</dbReference>
<feature type="region of interest" description="Disordered" evidence="9">
    <location>
        <begin position="1"/>
        <end position="378"/>
    </location>
</feature>
<dbReference type="InterPro" id="IPR036457">
    <property type="entry name" value="PPM-type-like_dom_sf"/>
</dbReference>
<dbReference type="EMBL" id="BRYB01003544">
    <property type="protein sequence ID" value="GMI38534.1"/>
    <property type="molecule type" value="Genomic_DNA"/>
</dbReference>
<feature type="compositionally biased region" description="Acidic residues" evidence="9">
    <location>
        <begin position="1014"/>
        <end position="1029"/>
    </location>
</feature>
<feature type="compositionally biased region" description="Polar residues" evidence="9">
    <location>
        <begin position="165"/>
        <end position="176"/>
    </location>
</feature>
<keyword evidence="3 7" id="KW-0547">Nucleotide-binding</keyword>
<feature type="compositionally biased region" description="Basic and acidic residues" evidence="9">
    <location>
        <begin position="929"/>
        <end position="958"/>
    </location>
</feature>
<feature type="compositionally biased region" description="Pro residues" evidence="9">
    <location>
        <begin position="522"/>
        <end position="533"/>
    </location>
</feature>
<keyword evidence="6 8" id="KW-0904">Protein phosphatase</keyword>
<dbReference type="InterPro" id="IPR011009">
    <property type="entry name" value="Kinase-like_dom_sf"/>
</dbReference>
<accession>A0ABQ6N1U2</accession>
<keyword evidence="4 8" id="KW-0378">Hydrolase</keyword>
<dbReference type="InterPro" id="IPR001932">
    <property type="entry name" value="PPM-type_phosphatase-like_dom"/>
</dbReference>
<comment type="similarity">
    <text evidence="8">Belongs to the PP2C family.</text>
</comment>
<feature type="compositionally biased region" description="Basic and acidic residues" evidence="9">
    <location>
        <begin position="85"/>
        <end position="94"/>
    </location>
</feature>
<feature type="compositionally biased region" description="Basic and acidic residues" evidence="9">
    <location>
        <begin position="42"/>
        <end position="58"/>
    </location>
</feature>
<dbReference type="Pfam" id="PF00481">
    <property type="entry name" value="PP2C"/>
    <property type="match status" value="1"/>
</dbReference>
<dbReference type="PROSITE" id="PS00107">
    <property type="entry name" value="PROTEIN_KINASE_ATP"/>
    <property type="match status" value="1"/>
</dbReference>
<feature type="region of interest" description="Disordered" evidence="9">
    <location>
        <begin position="393"/>
        <end position="443"/>
    </location>
</feature>
<evidence type="ECO:0000256" key="7">
    <source>
        <dbReference type="PROSITE-ProRule" id="PRU10141"/>
    </source>
</evidence>
<dbReference type="PROSITE" id="PS51746">
    <property type="entry name" value="PPM_2"/>
    <property type="match status" value="1"/>
</dbReference>
<dbReference type="SMART" id="SM00220">
    <property type="entry name" value="S_TKc"/>
    <property type="match status" value="1"/>
</dbReference>
<dbReference type="Proteomes" id="UP001165060">
    <property type="component" value="Unassembled WGS sequence"/>
</dbReference>
<proteinExistence type="inferred from homology"/>
<feature type="compositionally biased region" description="Pro residues" evidence="9">
    <location>
        <begin position="119"/>
        <end position="134"/>
    </location>
</feature>
<evidence type="ECO:0000259" key="10">
    <source>
        <dbReference type="PROSITE" id="PS50011"/>
    </source>
</evidence>
<evidence type="ECO:0000256" key="3">
    <source>
        <dbReference type="ARBA" id="ARBA00022741"/>
    </source>
</evidence>
<dbReference type="PROSITE" id="PS00108">
    <property type="entry name" value="PROTEIN_KINASE_ST"/>
    <property type="match status" value="1"/>
</dbReference>
<dbReference type="CDD" id="cd00143">
    <property type="entry name" value="PP2Cc"/>
    <property type="match status" value="1"/>
</dbReference>
<dbReference type="SMART" id="SM00331">
    <property type="entry name" value="PP2C_SIG"/>
    <property type="match status" value="1"/>
</dbReference>
<evidence type="ECO:0000313" key="12">
    <source>
        <dbReference type="EMBL" id="GMI38534.1"/>
    </source>
</evidence>
<dbReference type="InterPro" id="IPR008271">
    <property type="entry name" value="Ser/Thr_kinase_AS"/>
</dbReference>
<dbReference type="SUPFAM" id="SSF56112">
    <property type="entry name" value="Protein kinase-like (PK-like)"/>
    <property type="match status" value="1"/>
</dbReference>
<organism evidence="12 13">
    <name type="scientific">Tetraparma gracilis</name>
    <dbReference type="NCBI Taxonomy" id="2962635"/>
    <lineage>
        <taxon>Eukaryota</taxon>
        <taxon>Sar</taxon>
        <taxon>Stramenopiles</taxon>
        <taxon>Ochrophyta</taxon>
        <taxon>Bolidophyceae</taxon>
        <taxon>Parmales</taxon>
        <taxon>Triparmaceae</taxon>
        <taxon>Tetraparma</taxon>
    </lineage>
</organism>
<sequence length="1369" mass="149496">MGAGASTDDAGATAPSPSENRSLQRKTSERLAPNSPALSELMRVREEKQRKEERSQQRREKKRTKKKEREDPRGYQPPSSSSEPAPRRGSREPRGAVARTRSQVVSEMSAPVGRFAQKPLPPSQRPPGARPPPVDVSDDSESDEDGKWNTYMDKVEQRNFGKEITSPSKFKAQQQRMRGGAKYKAEASGSSDSGSDSGSADSNSAGPDTGLAGMEPKRTTAEEKEHHKQMKEKIRRTILEKKIEAKTKALKKEKELAEAEGNKEKERADKAEAELKKMKEQLAQSQRKSSKPTAPSTPSRGRNGAGVTAEISSDESSDDQQTFSAPDRRNSQQNLLKAPPQPVRRNSNEAEAMRKHLAMSSSDEDEDEPDDLGEDDAMTYDFLSMDTAAGMAHIKKEETQQTAAPPPAKKPALTVAVEYDDSDEDEDYDMLDDDLGDGEDGTYDFLSMDTAAGVKQIEKNKSKPQVPAAAAAAAAPNPNPNPKKKEPAGPPPVALRTPKMQHQQAMKKQEEEEGAATVKIPVPKPGPATPAPTTPVRGQPSTPMAARTPQQPPPPISTPGGSMGSPDPHNVKDTDKIKRKKASLPTNMPVSNKAGHGNFFTNRYIVNNYIILDILGTGSYAEVRLSKEKSTEDQLYAIKIMNKDLLMKKSVGMASTFMDDVRREIAIMKRLRHDNVLRLFEVMDDEKVNKLYLVLEYCKNGDLMQMTKGDARTNSCTPLSDLQIWDVFRQILKGLRYLHDNNIVHGDIKPQNLLVDEHGVIKIADFGISKMIESSDGEKEKLLETAGTPAFMSPELCSGKAYDGNLADVYALGATMFMLRCGTPPFVANKLIVLYNKIQKDPVVFTTDCAAGFRTLILKMMEKDPTKRSSLDGVIRDAWLKVKPVAVGGKPQASSEKDDASWKAAINGSAEKIKITSEDMMQSVHLAKGHVDDKKDEGVVDPPPVDKRLSGIGEEKSGKQNMSDVELERRVKSFKKKASIRQRSFETLDHLMEEKPGQPRPPDKKPAAGGGGGDSDEDDMFDFGDDDDDNVGRVSRLDSVQFNSVMDTLAHQTPPPNKKKQAPIPAGALTVGRVLDGLPNPQIGIRAAYDSDKGTRQNQEDTVTVIMDLSSLGDVLPRPYLYQKFAFFGVFDGHGGSATSKMLQHTLHMKLALCGGDFFANLSKAAVAACAEADKEICAELRKMEDDSGSTGVFVVMDGRKKEFAVGNVGDSRCVLSRGGTAIELSKDHRVAREDEKKRVLDNGCRIRDKRVNGVLAVTRSFGDNLHKVGGGGLDAVPEVRMETIMERDEFIILATDGLWDVMGSQQVVNFIRLGLARHHKVKVIAKEIVKEALKVGSVDNVSVVIVMVNQQKDKDGGGGEGGGGGKGS</sequence>
<evidence type="ECO:0000256" key="1">
    <source>
        <dbReference type="ARBA" id="ARBA00004170"/>
    </source>
</evidence>
<keyword evidence="5 7" id="KW-0067">ATP-binding</keyword>
<evidence type="ECO:0000256" key="5">
    <source>
        <dbReference type="ARBA" id="ARBA00022840"/>
    </source>
</evidence>
<dbReference type="Pfam" id="PF00069">
    <property type="entry name" value="Pkinase"/>
    <property type="match status" value="1"/>
</dbReference>
<feature type="compositionally biased region" description="Basic and acidic residues" evidence="9">
    <location>
        <begin position="215"/>
        <end position="280"/>
    </location>
</feature>
<feature type="region of interest" description="Disordered" evidence="9">
    <location>
        <begin position="456"/>
        <end position="573"/>
    </location>
</feature>
<feature type="compositionally biased region" description="Low complexity" evidence="9">
    <location>
        <begin position="187"/>
        <end position="206"/>
    </location>
</feature>
<dbReference type="InterPro" id="IPR000222">
    <property type="entry name" value="PP2C_BS"/>
</dbReference>
<dbReference type="PANTHER" id="PTHR24346">
    <property type="entry name" value="MAP/MICROTUBULE AFFINITY-REGULATING KINASE"/>
    <property type="match status" value="1"/>
</dbReference>
<gene>
    <name evidence="12" type="ORF">TeGR_g194</name>
</gene>
<keyword evidence="13" id="KW-1185">Reference proteome</keyword>
<dbReference type="SUPFAM" id="SSF81606">
    <property type="entry name" value="PP2C-like"/>
    <property type="match status" value="1"/>
</dbReference>
<feature type="compositionally biased region" description="Acidic residues" evidence="9">
    <location>
        <begin position="418"/>
        <end position="442"/>
    </location>
</feature>
<evidence type="ECO:0000256" key="9">
    <source>
        <dbReference type="SAM" id="MobiDB-lite"/>
    </source>
</evidence>
<feature type="compositionally biased region" description="Acidic residues" evidence="9">
    <location>
        <begin position="362"/>
        <end position="378"/>
    </location>
</feature>
<evidence type="ECO:0000256" key="8">
    <source>
        <dbReference type="RuleBase" id="RU003465"/>
    </source>
</evidence>
<evidence type="ECO:0008006" key="14">
    <source>
        <dbReference type="Google" id="ProtNLM"/>
    </source>
</evidence>
<comment type="subcellular location">
    <subcellularLocation>
        <location evidence="1">Membrane</location>
        <topology evidence="1">Peripheral membrane protein</topology>
    </subcellularLocation>
</comment>
<feature type="domain" description="PPM-type phosphatase" evidence="11">
    <location>
        <begin position="1086"/>
        <end position="1349"/>
    </location>
</feature>
<evidence type="ECO:0000256" key="4">
    <source>
        <dbReference type="ARBA" id="ARBA00022801"/>
    </source>
</evidence>
<dbReference type="SMART" id="SM00332">
    <property type="entry name" value="PP2Cc"/>
    <property type="match status" value="1"/>
</dbReference>
<feature type="compositionally biased region" description="Low complexity" evidence="9">
    <location>
        <begin position="467"/>
        <end position="476"/>
    </location>
</feature>
<evidence type="ECO:0000259" key="11">
    <source>
        <dbReference type="PROSITE" id="PS51746"/>
    </source>
</evidence>
<dbReference type="CDD" id="cd14008">
    <property type="entry name" value="STKc_LKB1_CaMKK"/>
    <property type="match status" value="1"/>
</dbReference>
<feature type="binding site" evidence="7">
    <location>
        <position position="639"/>
    </location>
    <ligand>
        <name>ATP</name>
        <dbReference type="ChEBI" id="CHEBI:30616"/>
    </ligand>
</feature>
<comment type="caution">
    <text evidence="12">The sequence shown here is derived from an EMBL/GenBank/DDBJ whole genome shotgun (WGS) entry which is preliminary data.</text>
</comment>
<evidence type="ECO:0000256" key="6">
    <source>
        <dbReference type="ARBA" id="ARBA00022912"/>
    </source>
</evidence>
<feature type="domain" description="Protein kinase" evidence="10">
    <location>
        <begin position="609"/>
        <end position="880"/>
    </location>
</feature>
<dbReference type="InterPro" id="IPR000719">
    <property type="entry name" value="Prot_kinase_dom"/>
</dbReference>
<dbReference type="PANTHER" id="PTHR24346:SF77">
    <property type="entry name" value="SERINE THREONINE PROTEIN KINASE"/>
    <property type="match status" value="1"/>
</dbReference>
<dbReference type="PROSITE" id="PS01032">
    <property type="entry name" value="PPM_1"/>
    <property type="match status" value="1"/>
</dbReference>